<evidence type="ECO:0000313" key="3">
    <source>
        <dbReference type="Proteomes" id="UP001221757"/>
    </source>
</evidence>
<gene>
    <name evidence="2" type="ORF">B0H17DRAFT_1186614</name>
</gene>
<feature type="region of interest" description="Disordered" evidence="1">
    <location>
        <begin position="1144"/>
        <end position="1190"/>
    </location>
</feature>
<evidence type="ECO:0000256" key="1">
    <source>
        <dbReference type="SAM" id="MobiDB-lite"/>
    </source>
</evidence>
<feature type="compositionally biased region" description="Basic and acidic residues" evidence="1">
    <location>
        <begin position="369"/>
        <end position="379"/>
    </location>
</feature>
<feature type="region of interest" description="Disordered" evidence="1">
    <location>
        <begin position="369"/>
        <end position="392"/>
    </location>
</feature>
<evidence type="ECO:0000313" key="2">
    <source>
        <dbReference type="EMBL" id="KAJ7649306.1"/>
    </source>
</evidence>
<evidence type="ECO:0008006" key="4">
    <source>
        <dbReference type="Google" id="ProtNLM"/>
    </source>
</evidence>
<comment type="caution">
    <text evidence="2">The sequence shown here is derived from an EMBL/GenBank/DDBJ whole genome shotgun (WGS) entry which is preliminary data.</text>
</comment>
<accession>A0AAD7G0F4</accession>
<dbReference type="EMBL" id="JARKIE010000364">
    <property type="protein sequence ID" value="KAJ7649306.1"/>
    <property type="molecule type" value="Genomic_DNA"/>
</dbReference>
<organism evidence="2 3">
    <name type="scientific">Mycena rosella</name>
    <name type="common">Pink bonnet</name>
    <name type="synonym">Agaricus rosellus</name>
    <dbReference type="NCBI Taxonomy" id="1033263"/>
    <lineage>
        <taxon>Eukaryota</taxon>
        <taxon>Fungi</taxon>
        <taxon>Dikarya</taxon>
        <taxon>Basidiomycota</taxon>
        <taxon>Agaricomycotina</taxon>
        <taxon>Agaricomycetes</taxon>
        <taxon>Agaricomycetidae</taxon>
        <taxon>Agaricales</taxon>
        <taxon>Marasmiineae</taxon>
        <taxon>Mycenaceae</taxon>
        <taxon>Mycena</taxon>
    </lineage>
</organism>
<protein>
    <recommendedName>
        <fullName evidence="4">Zinc finger PHD-type domain-containing protein</fullName>
    </recommendedName>
</protein>
<dbReference type="InterPro" id="IPR046349">
    <property type="entry name" value="C1-like_sf"/>
</dbReference>
<reference evidence="2" key="1">
    <citation type="submission" date="2023-03" db="EMBL/GenBank/DDBJ databases">
        <title>Massive genome expansion in bonnet fungi (Mycena s.s.) driven by repeated elements and novel gene families across ecological guilds.</title>
        <authorList>
            <consortium name="Lawrence Berkeley National Laboratory"/>
            <person name="Harder C.B."/>
            <person name="Miyauchi S."/>
            <person name="Viragh M."/>
            <person name="Kuo A."/>
            <person name="Thoen E."/>
            <person name="Andreopoulos B."/>
            <person name="Lu D."/>
            <person name="Skrede I."/>
            <person name="Drula E."/>
            <person name="Henrissat B."/>
            <person name="Morin E."/>
            <person name="Kohler A."/>
            <person name="Barry K."/>
            <person name="LaButti K."/>
            <person name="Morin E."/>
            <person name="Salamov A."/>
            <person name="Lipzen A."/>
            <person name="Mereny Z."/>
            <person name="Hegedus B."/>
            <person name="Baldrian P."/>
            <person name="Stursova M."/>
            <person name="Weitz H."/>
            <person name="Taylor A."/>
            <person name="Grigoriev I.V."/>
            <person name="Nagy L.G."/>
            <person name="Martin F."/>
            <person name="Kauserud H."/>
        </authorList>
    </citation>
    <scope>NUCLEOTIDE SEQUENCE</scope>
    <source>
        <strain evidence="2">CBHHK067</strain>
    </source>
</reference>
<dbReference type="Proteomes" id="UP001221757">
    <property type="component" value="Unassembled WGS sequence"/>
</dbReference>
<name>A0AAD7G0F4_MYCRO</name>
<proteinExistence type="predicted"/>
<dbReference type="SUPFAM" id="SSF57889">
    <property type="entry name" value="Cysteine-rich domain"/>
    <property type="match status" value="1"/>
</dbReference>
<feature type="compositionally biased region" description="Low complexity" evidence="1">
    <location>
        <begin position="1180"/>
        <end position="1190"/>
    </location>
</feature>
<keyword evidence="3" id="KW-1185">Reference proteome</keyword>
<sequence length="1605" mass="179153">MAQQVDPTMAEFFGILNGVECILGRPATEWDEFARTYVRRMLNEIWEFLFGSKTPAQPPPLQRPCFDGQRRNLRANRPDRLVGPTVPIQYYPLPHFQNGPQFQAAAPGFLPMPVPNQANMHQGYYGGFAFNPLIPHTPGAYPFAGYPQFPPQNQWTLGFNPPLNPAIQYMPPNYPPPGHNYLSGLPFPAPLNGPEFHPAANSKVHAAKIESVITSQVVPDHSNSSALDWPTGFIRRESIKILGERKWKESKWAWRSNGMVQHQGYASEVRACLGVLRCASCNRLTRPKTHHSSREKQIQAGCTSRTCTLATPLVQDACDARTFHYEVERDGETICIWDHTGDHSTHRKPPGGRLSKFQEDQVDAQVMRKQDASAHELRTGDPGPGSIPLPDISSTLAASGAAHYQLSQSQARLGITTGSTKGGLAFMSAFADLNKRFSTPFIVDSSLSGPVYMTFQTPFMDEILREAVEAWIIDLADGPGASRHGFVIDGDHSFFCQGPLLATCAFSTTSWEWTPVLYSWINGLDTSYHRPHFRHIFQSIIKHAGNRFTRKLLLCVMDFSGAQRGAHAEEYADAIISITPGFAGLSKEAQAAERRNLVIEAEEAEVGCEVHFWRSADHVKKTHSLVPPELANTFEKSLRELLSPKTTSERFDSVILTLKATFPAIKNWVGWWERRSIASMIFPAKSAVDPALAAKVPSTSNPIEHQHSLLHHAVGKDHELLLGIEKIWLHVREVEKKSNAIKEGHFNAREVRNRRPQKPPVWEENDGRAPDTVAALAAVDALTDIVGSSPPSAPPQIPPPAVIAYPPRLLKSYQWDAPNSCFFDTGLELWFRSFARWPQIEQAVFLAVLPPNSALATIFRHFERRLKWMATSSAADIKGVRELSLAQSNVRHAIFNRWKLYKHKDDYGCATTWLHHAIRDCDTSVDIRLHFGVAHLLSGACPSHHETRVGVGSVQDLLRINLFDLRVSRRTGGPETTLTDYFANCTPRILPGNYEGGTTVVHSIPAPLCAHPDCAGSQLLEIQAIETLWPKLLQINPDSGIEPRLPIARSFQIEGSDGLITYELIGTTSFDSRRRHWTSMILIGDTTFYYDDLVNGGSLVRQGPAELISTPDPHVVLWVYHRTSKIAKTTKSLRDVVSRYDEASMIDAARPPRPPSVISDNSPPPESSQHSPPATPAPVIPSASSSAAPFPVDTSSPIYEGAPLPEMPPPSEWCRGCRRICDHASGKESTVRCVECGFWFHVKCVLEAEWDIDPENLDAWMCVDESPIHPVAIWNDNLIGEFLMFKTRLEGSYYPARLEGLTRGGEVRVQWYRDNIYDRQEIPLESEFVCSKQLCADIAVAEADVAYTKVVISVYREVSSLRIPGQSEGARDIHNFEHPEISDALFHSRQSILDIIIGLPSASHPIGPDYEQWMATGGQLRDIDRANDFVRKFFSAQILPGDASLIDPHTNYVVRSIPPDIQAIEDVPAALSEALRRRATILAPTLFQLVILRLYLRRSSADDPQIYTAFRGPGRRGSVQTRRHRLTDPDAQVCVHEVYKVCLDTRIKEFYSNLVAITFGRIAHVWLKAVRRAINRPSAVLKPPLAGRSIAPHRTHWPPDHGRQN</sequence>